<dbReference type="InterPro" id="IPR050472">
    <property type="entry name" value="Anth_synth/Amidotransfase"/>
</dbReference>
<dbReference type="InterPro" id="IPR006221">
    <property type="entry name" value="TrpG/PapA_dom"/>
</dbReference>
<dbReference type="GO" id="GO:0046820">
    <property type="term" value="F:4-amino-4-deoxychorismate synthase activity"/>
    <property type="evidence" value="ECO:0007669"/>
    <property type="project" value="TreeGrafter"/>
</dbReference>
<organism evidence="2 3">
    <name type="scientific">Aequoribacter fuscus</name>
    <dbReference type="NCBI Taxonomy" id="2518989"/>
    <lineage>
        <taxon>Bacteria</taxon>
        <taxon>Pseudomonadati</taxon>
        <taxon>Pseudomonadota</taxon>
        <taxon>Gammaproteobacteria</taxon>
        <taxon>Cellvibrionales</taxon>
        <taxon>Halieaceae</taxon>
        <taxon>Aequoribacter</taxon>
    </lineage>
</organism>
<dbReference type="InterPro" id="IPR017926">
    <property type="entry name" value="GATASE"/>
</dbReference>
<sequence>MLLMIDNYDSFTFNVVQYLAELGADVHVVRNDEISVADIEALKPERIVISPGPCTPNEAGISLDVIRSYAGRLPILGICLGHQSIGQAFGGKVVRARAVMHGKTSPIYHTNEGVFRDIPSPYTATRYHSLVVEKDTLPDCLEITAWTQTPAGEVDEIMGLRHKTYDIQGVQFHPESILTEHGHALLNNFLLGKDAP</sequence>
<dbReference type="GO" id="GO:0000162">
    <property type="term" value="P:L-tryptophan biosynthetic process"/>
    <property type="evidence" value="ECO:0007669"/>
    <property type="project" value="TreeGrafter"/>
</dbReference>
<keyword evidence="2" id="KW-0808">Transferase</keyword>
<dbReference type="PANTHER" id="PTHR43418">
    <property type="entry name" value="MULTIFUNCTIONAL TRYPTOPHAN BIOSYNTHESIS PROTEIN-RELATED"/>
    <property type="match status" value="1"/>
</dbReference>
<dbReference type="EMBL" id="AEIG01000019">
    <property type="protein sequence ID" value="EGG30281.1"/>
    <property type="molecule type" value="Genomic_DNA"/>
</dbReference>
<dbReference type="PRINTS" id="PR00096">
    <property type="entry name" value="GATASE"/>
</dbReference>
<keyword evidence="3" id="KW-1185">Reference proteome</keyword>
<gene>
    <name evidence="2" type="ORF">IMCC3088_763</name>
</gene>
<dbReference type="PRINTS" id="PR00097">
    <property type="entry name" value="ANTSNTHASEII"/>
</dbReference>
<dbReference type="GO" id="GO:0005829">
    <property type="term" value="C:cytosol"/>
    <property type="evidence" value="ECO:0007669"/>
    <property type="project" value="TreeGrafter"/>
</dbReference>
<dbReference type="NCBIfam" id="TIGR00566">
    <property type="entry name" value="trpG_papA"/>
    <property type="match status" value="1"/>
</dbReference>
<protein>
    <submittedName>
        <fullName evidence="2">Para-aminobenzoate synthase, amidotransferase component</fullName>
    </submittedName>
</protein>
<dbReference type="eggNOG" id="COG0512">
    <property type="taxonomic scope" value="Bacteria"/>
</dbReference>
<dbReference type="GO" id="GO:0046654">
    <property type="term" value="P:tetrahydrofolate biosynthetic process"/>
    <property type="evidence" value="ECO:0007669"/>
    <property type="project" value="TreeGrafter"/>
</dbReference>
<dbReference type="PRINTS" id="PR00099">
    <property type="entry name" value="CPSGATASE"/>
</dbReference>
<dbReference type="Gene3D" id="3.40.50.880">
    <property type="match status" value="1"/>
</dbReference>
<accession>F3L068</accession>
<dbReference type="STRING" id="2518989.IMCC3088_763"/>
<dbReference type="Proteomes" id="UP000005615">
    <property type="component" value="Unassembled WGS sequence"/>
</dbReference>
<dbReference type="AlphaFoldDB" id="F3L068"/>
<dbReference type="PROSITE" id="PS51273">
    <property type="entry name" value="GATASE_TYPE_1"/>
    <property type="match status" value="1"/>
</dbReference>
<evidence type="ECO:0000313" key="3">
    <source>
        <dbReference type="Proteomes" id="UP000005615"/>
    </source>
</evidence>
<comment type="caution">
    <text evidence="2">The sequence shown here is derived from an EMBL/GenBank/DDBJ whole genome shotgun (WGS) entry which is preliminary data.</text>
</comment>
<dbReference type="CDD" id="cd01743">
    <property type="entry name" value="GATase1_Anthranilate_Synthase"/>
    <property type="match status" value="1"/>
</dbReference>
<dbReference type="RefSeq" id="WP_009575088.1">
    <property type="nucleotide sequence ID" value="NZ_AEIG01000019.1"/>
</dbReference>
<dbReference type="SUPFAM" id="SSF52317">
    <property type="entry name" value="Class I glutamine amidotransferase-like"/>
    <property type="match status" value="1"/>
</dbReference>
<reference evidence="2 3" key="1">
    <citation type="journal article" date="2011" name="J. Bacteriol.">
        <title>Genome sequence of strain IMCC3088, a proteorhodopsin-containing marine bacterium belonging to the OM60/NOR5 clade.</title>
        <authorList>
            <person name="Jang Y."/>
            <person name="Oh H.M."/>
            <person name="Kang I."/>
            <person name="Lee K."/>
            <person name="Yang S.J."/>
            <person name="Cho J.C."/>
        </authorList>
    </citation>
    <scope>NUCLEOTIDE SEQUENCE [LARGE SCALE GENOMIC DNA]</scope>
    <source>
        <strain evidence="2 3">IMCC3088</strain>
    </source>
</reference>
<name>F3L068_9GAMM</name>
<dbReference type="Pfam" id="PF00117">
    <property type="entry name" value="GATase"/>
    <property type="match status" value="1"/>
</dbReference>
<dbReference type="PANTHER" id="PTHR43418:SF4">
    <property type="entry name" value="MULTIFUNCTIONAL TRYPTOPHAN BIOSYNTHESIS PROTEIN"/>
    <property type="match status" value="1"/>
</dbReference>
<proteinExistence type="predicted"/>
<dbReference type="InterPro" id="IPR029062">
    <property type="entry name" value="Class_I_gatase-like"/>
</dbReference>
<evidence type="ECO:0000313" key="2">
    <source>
        <dbReference type="EMBL" id="EGG30281.1"/>
    </source>
</evidence>
<keyword evidence="1" id="KW-0315">Glutamine amidotransferase</keyword>
<dbReference type="GO" id="GO:0004049">
    <property type="term" value="F:anthranilate synthase activity"/>
    <property type="evidence" value="ECO:0007669"/>
    <property type="project" value="TreeGrafter"/>
</dbReference>
<dbReference type="OrthoDB" id="9786812at2"/>
<dbReference type="FunFam" id="3.40.50.880:FF:000003">
    <property type="entry name" value="Anthranilate synthase component II"/>
    <property type="match status" value="1"/>
</dbReference>
<evidence type="ECO:0000256" key="1">
    <source>
        <dbReference type="ARBA" id="ARBA00022962"/>
    </source>
</evidence>